<proteinExistence type="predicted"/>
<evidence type="ECO:0000313" key="1">
    <source>
        <dbReference type="EMBL" id="QEX21128.1"/>
    </source>
</evidence>
<organism evidence="1 2">
    <name type="scientific">Hypericibacter adhaerens</name>
    <dbReference type="NCBI Taxonomy" id="2602016"/>
    <lineage>
        <taxon>Bacteria</taxon>
        <taxon>Pseudomonadati</taxon>
        <taxon>Pseudomonadota</taxon>
        <taxon>Alphaproteobacteria</taxon>
        <taxon>Rhodospirillales</taxon>
        <taxon>Dongiaceae</taxon>
        <taxon>Hypericibacter</taxon>
    </lineage>
</organism>
<dbReference type="InterPro" id="IPR006357">
    <property type="entry name" value="HAD-SF_hydro_IIA"/>
</dbReference>
<dbReference type="InterPro" id="IPR023214">
    <property type="entry name" value="HAD_sf"/>
</dbReference>
<accession>A0A5J6MU24</accession>
<reference evidence="1 2" key="1">
    <citation type="submission" date="2019-08" db="EMBL/GenBank/DDBJ databases">
        <title>Hyperibacter terrae gen. nov., sp. nov. and Hyperibacter viscosus sp. nov., two new members in the family Rhodospirillaceae isolated from the rhizosphere of Hypericum perforatum.</title>
        <authorList>
            <person name="Noviana Z."/>
        </authorList>
    </citation>
    <scope>NUCLEOTIDE SEQUENCE [LARGE SCALE GENOMIC DNA]</scope>
    <source>
        <strain evidence="1 2">R5959</strain>
    </source>
</reference>
<dbReference type="PANTHER" id="PTHR19288">
    <property type="entry name" value="4-NITROPHENYLPHOSPHATASE-RELATED"/>
    <property type="match status" value="1"/>
</dbReference>
<keyword evidence="2" id="KW-1185">Reference proteome</keyword>
<dbReference type="GO" id="GO:0005737">
    <property type="term" value="C:cytoplasm"/>
    <property type="evidence" value="ECO:0007669"/>
    <property type="project" value="TreeGrafter"/>
</dbReference>
<gene>
    <name evidence="1" type="ORF">FRZ61_10490</name>
</gene>
<dbReference type="OrthoDB" id="9791073at2"/>
<dbReference type="NCBIfam" id="TIGR01459">
    <property type="entry name" value="HAD-SF-IIA-hyp4"/>
    <property type="match status" value="1"/>
</dbReference>
<dbReference type="GO" id="GO:0016791">
    <property type="term" value="F:phosphatase activity"/>
    <property type="evidence" value="ECO:0007669"/>
    <property type="project" value="TreeGrafter"/>
</dbReference>
<evidence type="ECO:0000313" key="2">
    <source>
        <dbReference type="Proteomes" id="UP000325797"/>
    </source>
</evidence>
<dbReference type="Gene3D" id="3.40.50.1000">
    <property type="entry name" value="HAD superfamily/HAD-like"/>
    <property type="match status" value="2"/>
</dbReference>
<dbReference type="Pfam" id="PF13344">
    <property type="entry name" value="Hydrolase_6"/>
    <property type="match status" value="1"/>
</dbReference>
<dbReference type="InterPro" id="IPR006356">
    <property type="entry name" value="HAD-SF_hydro_IIA_hyp3"/>
</dbReference>
<dbReference type="InterPro" id="IPR036412">
    <property type="entry name" value="HAD-like_sf"/>
</dbReference>
<dbReference type="PANTHER" id="PTHR19288:SF90">
    <property type="entry name" value="OS08G0542600 PROTEIN"/>
    <property type="match status" value="1"/>
</dbReference>
<dbReference type="NCBIfam" id="TIGR01460">
    <property type="entry name" value="HAD-SF-IIA"/>
    <property type="match status" value="1"/>
</dbReference>
<dbReference type="AlphaFoldDB" id="A0A5J6MU24"/>
<dbReference type="KEGG" id="hadh:FRZ61_10490"/>
<dbReference type="Proteomes" id="UP000325797">
    <property type="component" value="Chromosome"/>
</dbReference>
<dbReference type="Pfam" id="PF13242">
    <property type="entry name" value="Hydrolase_like"/>
    <property type="match status" value="1"/>
</dbReference>
<sequence length="294" mass="31762">MTLARKPEAIAGLHEILDRFDHVLLDQWGALHEGQAVFPAARDCVARLRAAGKHVVILSNSGKRALDNERRLAKLGLPRGEYDLLLTSGEVTWHGLRDHTDPVFAPFRGTGLLIARDGDTGILEGLDIRRTEDIAAADFILLAGLDDDRSEPEAWREIFASAVRRHLPLLCANPDLTMFGQSGLAPAPGALARFYEMLGGRVLYIGKPHAPIFDAAVAALGQPPRARLLVVGDSLDHDVQGGRAAGMRTLLIGSGVHAADLAQRTISEELAAAVRALAGSEARMPDWVMPHLTW</sequence>
<dbReference type="RefSeq" id="WP_151115435.1">
    <property type="nucleotide sequence ID" value="NZ_CP042582.1"/>
</dbReference>
<dbReference type="EMBL" id="CP042582">
    <property type="protein sequence ID" value="QEX21128.1"/>
    <property type="molecule type" value="Genomic_DNA"/>
</dbReference>
<dbReference type="SUPFAM" id="SSF56784">
    <property type="entry name" value="HAD-like"/>
    <property type="match status" value="1"/>
</dbReference>
<name>A0A5J6MU24_9PROT</name>
<protein>
    <submittedName>
        <fullName evidence="1">Haloacid dehalogenase</fullName>
    </submittedName>
</protein>